<keyword evidence="3" id="KW-1185">Reference proteome</keyword>
<feature type="compositionally biased region" description="Basic and acidic residues" evidence="1">
    <location>
        <begin position="46"/>
        <end position="56"/>
    </location>
</feature>
<feature type="compositionally biased region" description="Basic and acidic residues" evidence="1">
    <location>
        <begin position="133"/>
        <end position="147"/>
    </location>
</feature>
<feature type="compositionally biased region" description="Polar residues" evidence="1">
    <location>
        <begin position="1"/>
        <end position="17"/>
    </location>
</feature>
<dbReference type="EMBL" id="JALKFT010000032">
    <property type="protein sequence ID" value="MCK9878368.1"/>
    <property type="molecule type" value="Genomic_DNA"/>
</dbReference>
<organism evidence="2 3">
    <name type="scientific">Frankia umida</name>
    <dbReference type="NCBI Taxonomy" id="573489"/>
    <lineage>
        <taxon>Bacteria</taxon>
        <taxon>Bacillati</taxon>
        <taxon>Actinomycetota</taxon>
        <taxon>Actinomycetes</taxon>
        <taxon>Frankiales</taxon>
        <taxon>Frankiaceae</taxon>
        <taxon>Frankia</taxon>
    </lineage>
</organism>
<sequence length="481" mass="51088">MAGRESQTGTAQTTFSAATGIREKASALDDSGNGARTDAGASGQHEATRSGHDARTLRPMPAETPKPTDTPAVQPAPQTTQDRAAALDGDPPSGLEHQGNTPFDTRQPAEHEPQGLEPPRQGLEPTPEFQAALDERKVAIDARRADPADPATGTDPGTTPASPESDAPTAHRDTPEDAPLPGQELREESRATDPEPDLEPREPDVRSVPGNRATAPATGEGSREHAGDRAPMADGHDQVGEQPAAESDRTGSTEPEVDRPSQQPGLEDPPQTPQWSDGPATQPSADSDSEDPPPVEHNAADTHKGGPTGDRDAARKPDSSEVSGLRMAWIWHTSKATSDGRAFYSVTDHTMRRAAATADTEPGCYTADLHGSPDAFHVGNVDLDASDLASLIRRDDAWKSRPVRLMSCETGQGDDPVAQKLANELGVVVTAPTELAFSDQETGRVWTTSMTENEYGRLVQTVPYDGIWIDFHPDPKGEMNA</sequence>
<feature type="region of interest" description="Disordered" evidence="1">
    <location>
        <begin position="1"/>
        <end position="323"/>
    </location>
</feature>
<gene>
    <name evidence="2" type="ORF">MXD59_21780</name>
</gene>
<evidence type="ECO:0000313" key="2">
    <source>
        <dbReference type="EMBL" id="MCK9878368.1"/>
    </source>
</evidence>
<proteinExistence type="predicted"/>
<dbReference type="Proteomes" id="UP001201873">
    <property type="component" value="Unassembled WGS sequence"/>
</dbReference>
<comment type="caution">
    <text evidence="2">The sequence shown here is derived from an EMBL/GenBank/DDBJ whole genome shotgun (WGS) entry which is preliminary data.</text>
</comment>
<feature type="compositionally biased region" description="Basic and acidic residues" evidence="1">
    <location>
        <begin position="246"/>
        <end position="259"/>
    </location>
</feature>
<reference evidence="2 3" key="1">
    <citation type="submission" date="2022-04" db="EMBL/GenBank/DDBJ databases">
        <title>Genome diversity in the genus Frankia.</title>
        <authorList>
            <person name="Carlos-Shanley C."/>
            <person name="Hahn D."/>
        </authorList>
    </citation>
    <scope>NUCLEOTIDE SEQUENCE [LARGE SCALE GENOMIC DNA]</scope>
    <source>
        <strain evidence="2 3">Ag45/Mut15</strain>
    </source>
</reference>
<feature type="compositionally biased region" description="Low complexity" evidence="1">
    <location>
        <begin position="148"/>
        <end position="161"/>
    </location>
</feature>
<feature type="compositionally biased region" description="Basic and acidic residues" evidence="1">
    <location>
        <begin position="298"/>
        <end position="319"/>
    </location>
</feature>
<feature type="compositionally biased region" description="Polar residues" evidence="1">
    <location>
        <begin position="273"/>
        <end position="282"/>
    </location>
</feature>
<dbReference type="RefSeq" id="WP_248826484.1">
    <property type="nucleotide sequence ID" value="NZ_JALKFT010000032.1"/>
</dbReference>
<evidence type="ECO:0000256" key="1">
    <source>
        <dbReference type="SAM" id="MobiDB-lite"/>
    </source>
</evidence>
<protein>
    <recommendedName>
        <fullName evidence="4">DUF4347 domain-containing protein</fullName>
    </recommendedName>
</protein>
<name>A0ABT0K3L8_9ACTN</name>
<evidence type="ECO:0000313" key="3">
    <source>
        <dbReference type="Proteomes" id="UP001201873"/>
    </source>
</evidence>
<feature type="compositionally biased region" description="Basic and acidic residues" evidence="1">
    <location>
        <begin position="184"/>
        <end position="205"/>
    </location>
</feature>
<accession>A0ABT0K3L8</accession>
<evidence type="ECO:0008006" key="4">
    <source>
        <dbReference type="Google" id="ProtNLM"/>
    </source>
</evidence>